<accession>A0ABU2CGK2</accession>
<gene>
    <name evidence="2" type="ORF">J2X19_005181</name>
</gene>
<dbReference type="InterPro" id="IPR008875">
    <property type="entry name" value="TraX"/>
</dbReference>
<keyword evidence="3" id="KW-1185">Reference proteome</keyword>
<name>A0ABU2CGK2_9BURK</name>
<reference evidence="2 3" key="1">
    <citation type="submission" date="2023-07" db="EMBL/GenBank/DDBJ databases">
        <title>Sorghum-associated microbial communities from plants grown in Nebraska, USA.</title>
        <authorList>
            <person name="Schachtman D."/>
        </authorList>
    </citation>
    <scope>NUCLEOTIDE SEQUENCE [LARGE SCALE GENOMIC DNA]</scope>
    <source>
        <strain evidence="2 3">BE313</strain>
    </source>
</reference>
<sequence length="244" mass="27237">MARSRSNTADLPAPGAARLLAPLDFSEASLSAMKWLALVLMVVDHSNKYLFEGAVAWMFALGRISMPLFAVVLGINLARPGMLANGGYRRLAQRLAAFGLLATVPFIAINKLPSGWWPLNMMFTMLVAVVSVWLFDMRRQGATIAACLVLAWGGALGEYWWPAIGLSLCVWAYQRQPSRALIASFMTCLTLLWFVNGNLWALAVLPVLFALRWWPVMLPRAQWVFYAFYPLHLAVFWLVLTVKS</sequence>
<protein>
    <recommendedName>
        <fullName evidence="4">Conjugal transfer protein TraX</fullName>
    </recommendedName>
</protein>
<evidence type="ECO:0000313" key="2">
    <source>
        <dbReference type="EMBL" id="MDR7380472.1"/>
    </source>
</evidence>
<feature type="transmembrane region" description="Helical" evidence="1">
    <location>
        <begin position="223"/>
        <end position="242"/>
    </location>
</feature>
<evidence type="ECO:0000313" key="3">
    <source>
        <dbReference type="Proteomes" id="UP001180487"/>
    </source>
</evidence>
<feature type="transmembrane region" description="Helical" evidence="1">
    <location>
        <begin position="115"/>
        <end position="135"/>
    </location>
</feature>
<evidence type="ECO:0000256" key="1">
    <source>
        <dbReference type="SAM" id="Phobius"/>
    </source>
</evidence>
<dbReference type="EMBL" id="JAVDXT010000011">
    <property type="protein sequence ID" value="MDR7380472.1"/>
    <property type="molecule type" value="Genomic_DNA"/>
</dbReference>
<proteinExistence type="predicted"/>
<dbReference type="Proteomes" id="UP001180487">
    <property type="component" value="Unassembled WGS sequence"/>
</dbReference>
<keyword evidence="1" id="KW-0472">Membrane</keyword>
<organism evidence="2 3">
    <name type="scientific">Rhodoferax ferrireducens</name>
    <dbReference type="NCBI Taxonomy" id="192843"/>
    <lineage>
        <taxon>Bacteria</taxon>
        <taxon>Pseudomonadati</taxon>
        <taxon>Pseudomonadota</taxon>
        <taxon>Betaproteobacteria</taxon>
        <taxon>Burkholderiales</taxon>
        <taxon>Comamonadaceae</taxon>
        <taxon>Rhodoferax</taxon>
    </lineage>
</organism>
<evidence type="ECO:0008006" key="4">
    <source>
        <dbReference type="Google" id="ProtNLM"/>
    </source>
</evidence>
<keyword evidence="1" id="KW-0812">Transmembrane</keyword>
<feature type="transmembrane region" description="Helical" evidence="1">
    <location>
        <begin position="181"/>
        <end position="211"/>
    </location>
</feature>
<feature type="transmembrane region" description="Helical" evidence="1">
    <location>
        <begin position="91"/>
        <end position="109"/>
    </location>
</feature>
<dbReference type="Pfam" id="PF05857">
    <property type="entry name" value="TraX"/>
    <property type="match status" value="1"/>
</dbReference>
<dbReference type="RefSeq" id="WP_310377319.1">
    <property type="nucleotide sequence ID" value="NZ_JAVDXT010000011.1"/>
</dbReference>
<feature type="transmembrane region" description="Helical" evidence="1">
    <location>
        <begin position="142"/>
        <end position="161"/>
    </location>
</feature>
<comment type="caution">
    <text evidence="2">The sequence shown here is derived from an EMBL/GenBank/DDBJ whole genome shotgun (WGS) entry which is preliminary data.</text>
</comment>
<feature type="transmembrane region" description="Helical" evidence="1">
    <location>
        <begin position="55"/>
        <end position="79"/>
    </location>
</feature>
<keyword evidence="1" id="KW-1133">Transmembrane helix</keyword>